<dbReference type="EMBL" id="QGGY01000006">
    <property type="protein sequence ID" value="PWJ75728.1"/>
    <property type="molecule type" value="Genomic_DNA"/>
</dbReference>
<proteinExistence type="predicted"/>
<name>A0AB73T4K2_9FIRM</name>
<accession>A0AB73T4K2</accession>
<organism evidence="2 3">
    <name type="scientific">Murimonas intestini</name>
    <dbReference type="NCBI Taxonomy" id="1337051"/>
    <lineage>
        <taxon>Bacteria</taxon>
        <taxon>Bacillati</taxon>
        <taxon>Bacillota</taxon>
        <taxon>Clostridia</taxon>
        <taxon>Lachnospirales</taxon>
        <taxon>Lachnospiraceae</taxon>
        <taxon>Murimonas</taxon>
    </lineage>
</organism>
<sequence>MEEGYVYILRNDSLKGLLKIGSTTFGAEKRAKQLSNTTAIPTPFIVAYEIYVRHYEEFEKTIHNKLAIYRVSSKREFFEVSIEKVIEIMNDEKEKPYYKANDKYSAIEILPQLVKKYGIYIEPNIVSARIYQEIDKVYFEYTKYEYIADYLKDQIIKRIDLGFIINGVDERDKTFKETVAIETNVNIFLGLDDLSMANCVGDLFIKEWFNI</sequence>
<dbReference type="Proteomes" id="UP000245412">
    <property type="component" value="Unassembled WGS sequence"/>
</dbReference>
<dbReference type="SMART" id="SM00974">
    <property type="entry name" value="T5orf172"/>
    <property type="match status" value="1"/>
</dbReference>
<feature type="domain" description="Bacteriophage T5 Orf172 DNA-binding" evidence="1">
    <location>
        <begin position="12"/>
        <end position="92"/>
    </location>
</feature>
<dbReference type="InterPro" id="IPR018306">
    <property type="entry name" value="Phage_T5_Orf172_DNA-bd"/>
</dbReference>
<gene>
    <name evidence="2" type="ORF">C7383_106298</name>
</gene>
<protein>
    <submittedName>
        <fullName evidence="2">T5orf172 domain-containing protein</fullName>
    </submittedName>
</protein>
<evidence type="ECO:0000259" key="1">
    <source>
        <dbReference type="SMART" id="SM00974"/>
    </source>
</evidence>
<evidence type="ECO:0000313" key="2">
    <source>
        <dbReference type="EMBL" id="PWJ75728.1"/>
    </source>
</evidence>
<dbReference type="Pfam" id="PF10544">
    <property type="entry name" value="T5orf172"/>
    <property type="match status" value="1"/>
</dbReference>
<dbReference type="AlphaFoldDB" id="A0AB73T4K2"/>
<comment type="caution">
    <text evidence="2">The sequence shown here is derived from an EMBL/GenBank/DDBJ whole genome shotgun (WGS) entry which is preliminary data.</text>
</comment>
<dbReference type="RefSeq" id="WP_109626641.1">
    <property type="nucleotide sequence ID" value="NZ_JANKBI010000004.1"/>
</dbReference>
<keyword evidence="3" id="KW-1185">Reference proteome</keyword>
<evidence type="ECO:0000313" key="3">
    <source>
        <dbReference type="Proteomes" id="UP000245412"/>
    </source>
</evidence>
<reference evidence="2 3" key="1">
    <citation type="submission" date="2018-05" db="EMBL/GenBank/DDBJ databases">
        <authorList>
            <person name="Goeker M."/>
            <person name="Huntemann M."/>
            <person name="Clum A."/>
            <person name="Pillay M."/>
            <person name="Palaniappan K."/>
            <person name="Varghese N."/>
            <person name="Mikhailova N."/>
            <person name="Stamatis D."/>
            <person name="Reddy T."/>
            <person name="Daum C."/>
            <person name="Shapiro N."/>
            <person name="Ivanova N."/>
            <person name="Kyrpides N."/>
            <person name="Woyke T."/>
        </authorList>
    </citation>
    <scope>NUCLEOTIDE SEQUENCE [LARGE SCALE GENOMIC DNA]</scope>
    <source>
        <strain evidence="2 3">DSM 26524</strain>
    </source>
</reference>